<reference evidence="2" key="1">
    <citation type="submission" date="2021-05" db="EMBL/GenBank/DDBJ databases">
        <authorList>
            <person name="Alioto T."/>
            <person name="Alioto T."/>
            <person name="Gomez Garrido J."/>
        </authorList>
    </citation>
    <scope>NUCLEOTIDE SEQUENCE</scope>
</reference>
<organism evidence="2">
    <name type="scientific">Cacopsylla melanoneura</name>
    <dbReference type="NCBI Taxonomy" id="428564"/>
    <lineage>
        <taxon>Eukaryota</taxon>
        <taxon>Metazoa</taxon>
        <taxon>Ecdysozoa</taxon>
        <taxon>Arthropoda</taxon>
        <taxon>Hexapoda</taxon>
        <taxon>Insecta</taxon>
        <taxon>Pterygota</taxon>
        <taxon>Neoptera</taxon>
        <taxon>Paraneoptera</taxon>
        <taxon>Hemiptera</taxon>
        <taxon>Sternorrhyncha</taxon>
        <taxon>Psylloidea</taxon>
        <taxon>Psyllidae</taxon>
        <taxon>Psyllinae</taxon>
        <taxon>Cacopsylla</taxon>
    </lineage>
</organism>
<dbReference type="EMBL" id="HBUF01263591">
    <property type="protein sequence ID" value="CAG6683575.1"/>
    <property type="molecule type" value="Transcribed_RNA"/>
</dbReference>
<name>A0A8D8T830_9HEMI</name>
<evidence type="ECO:0000256" key="1">
    <source>
        <dbReference type="SAM" id="MobiDB-lite"/>
    </source>
</evidence>
<dbReference type="EMBL" id="HBUF01263592">
    <property type="protein sequence ID" value="CAG6683576.1"/>
    <property type="molecule type" value="Transcribed_RNA"/>
</dbReference>
<protein>
    <submittedName>
        <fullName evidence="2">Uncharacterized protein</fullName>
    </submittedName>
</protein>
<evidence type="ECO:0000313" key="2">
    <source>
        <dbReference type="EMBL" id="CAG6683575.1"/>
    </source>
</evidence>
<proteinExistence type="predicted"/>
<sequence>MDLMGPMEQDEDIFHPLLATPGALTSSRPHLQLPFSRCEQISLSPSVSSLDDGRRRQFMGEIFQQKYRKKGGGGGGGKRDEESGGERGGNCFANIFVYKFQSVRI</sequence>
<dbReference type="AlphaFoldDB" id="A0A8D8T830"/>
<accession>A0A8D8T830</accession>
<feature type="region of interest" description="Disordered" evidence="1">
    <location>
        <begin position="66"/>
        <end position="89"/>
    </location>
</feature>